<dbReference type="PANTHER" id="PTHR31806">
    <property type="entry name" value="PURINE-CYTOSINE PERMEASE FCY2-RELATED"/>
    <property type="match status" value="1"/>
</dbReference>
<dbReference type="STRING" id="741276.A0A2S5BAR8"/>
<dbReference type="EMBL" id="PJQD01000035">
    <property type="protein sequence ID" value="POY73821.1"/>
    <property type="molecule type" value="Genomic_DNA"/>
</dbReference>
<proteinExistence type="inferred from homology"/>
<feature type="transmembrane region" description="Helical" evidence="7">
    <location>
        <begin position="234"/>
        <end position="255"/>
    </location>
</feature>
<feature type="transmembrane region" description="Helical" evidence="7">
    <location>
        <begin position="494"/>
        <end position="516"/>
    </location>
</feature>
<feature type="transmembrane region" description="Helical" evidence="7">
    <location>
        <begin position="402"/>
        <end position="419"/>
    </location>
</feature>
<feature type="transmembrane region" description="Helical" evidence="7">
    <location>
        <begin position="350"/>
        <end position="372"/>
    </location>
</feature>
<dbReference type="GO" id="GO:0022857">
    <property type="term" value="F:transmembrane transporter activity"/>
    <property type="evidence" value="ECO:0007669"/>
    <property type="project" value="InterPro"/>
</dbReference>
<dbReference type="InterPro" id="IPR001248">
    <property type="entry name" value="Pur-cyt_permease"/>
</dbReference>
<keyword evidence="3" id="KW-0813">Transport</keyword>
<sequence>MSTDIRTTPLPAASPSVLSEVALDEEKALSLDSDTKGEADVSSAPSSKDDLDGIVAAHGAFARVTRYLAQLGVETRSTERIPEDEREQLSLTRLIVRQIMFWFSVNLSFSCLGTGMLGGMYFTLDFPTSMAVIWLGTALGVCVSATMATIGPKTGLRTMAASRFAGGWPGTAIFSLLNAMTQLMYAVTTVIVGAQALRSINQSLSLVVGIVILTVVVMVLCIWGFQFLHFWERYAWIGCFIIYCIVLGLGTRGNYDIHAGTADMATGRELQGNVLSFLGIMFSVGSGWTSIAADYNMTLPHTTPSWAIWVSSFVGMYLPIAFTCSVSATFNILTDPAYVQAFEEESLGGVVGHILISGAGGFGKFLMVLLAFSTVSANIPNTYSGALCLQTIHPWLMKIPRVFFVIVFAVVYLVVALVGREHFSEILSNFSAILAYYVSRSSEAQEASAPQNLPLRATAFLSAIIFIEVFWFRRKNGPLADKTNWDDATDFSKLPPGLACVGAIVCSIPLIVLSMAETWYTGPIALAVSKPYGGDLGFEVAAGMSAISYFAFRTLEIKYFGR</sequence>
<dbReference type="OrthoDB" id="2116389at2759"/>
<feature type="transmembrane region" description="Helical" evidence="7">
    <location>
        <begin position="203"/>
        <end position="225"/>
    </location>
</feature>
<feature type="transmembrane region" description="Helical" evidence="7">
    <location>
        <begin position="275"/>
        <end position="295"/>
    </location>
</feature>
<evidence type="ECO:0000256" key="2">
    <source>
        <dbReference type="ARBA" id="ARBA00008974"/>
    </source>
</evidence>
<evidence type="ECO:0008006" key="10">
    <source>
        <dbReference type="Google" id="ProtNLM"/>
    </source>
</evidence>
<keyword evidence="5 7" id="KW-1133">Transmembrane helix</keyword>
<feature type="transmembrane region" description="Helical" evidence="7">
    <location>
        <begin position="172"/>
        <end position="197"/>
    </location>
</feature>
<organism evidence="8 9">
    <name type="scientific">Rhodotorula taiwanensis</name>
    <dbReference type="NCBI Taxonomy" id="741276"/>
    <lineage>
        <taxon>Eukaryota</taxon>
        <taxon>Fungi</taxon>
        <taxon>Dikarya</taxon>
        <taxon>Basidiomycota</taxon>
        <taxon>Pucciniomycotina</taxon>
        <taxon>Microbotryomycetes</taxon>
        <taxon>Sporidiobolales</taxon>
        <taxon>Sporidiobolaceae</taxon>
        <taxon>Rhodotorula</taxon>
    </lineage>
</organism>
<dbReference type="PANTHER" id="PTHR31806:SF1">
    <property type="entry name" value="PURINE-CYTOSINE PERMEASE FCY2-RELATED"/>
    <property type="match status" value="1"/>
</dbReference>
<dbReference type="Proteomes" id="UP000237144">
    <property type="component" value="Unassembled WGS sequence"/>
</dbReference>
<accession>A0A2S5BAR8</accession>
<comment type="subcellular location">
    <subcellularLocation>
        <location evidence="1">Membrane</location>
        <topology evidence="1">Multi-pass membrane protein</topology>
    </subcellularLocation>
</comment>
<evidence type="ECO:0000256" key="7">
    <source>
        <dbReference type="SAM" id="Phobius"/>
    </source>
</evidence>
<evidence type="ECO:0000256" key="4">
    <source>
        <dbReference type="ARBA" id="ARBA00022692"/>
    </source>
</evidence>
<keyword evidence="6 7" id="KW-0472">Membrane</keyword>
<keyword evidence="4 7" id="KW-0812">Transmembrane</keyword>
<comment type="caution">
    <text evidence="8">The sequence shown here is derived from an EMBL/GenBank/DDBJ whole genome shotgun (WGS) entry which is preliminary data.</text>
</comment>
<dbReference type="PIRSF" id="PIRSF002744">
    <property type="entry name" value="Pur-cyt_permease"/>
    <property type="match status" value="1"/>
</dbReference>
<feature type="transmembrane region" description="Helical" evidence="7">
    <location>
        <begin position="130"/>
        <end position="151"/>
    </location>
</feature>
<keyword evidence="9" id="KW-1185">Reference proteome</keyword>
<feature type="transmembrane region" description="Helical" evidence="7">
    <location>
        <begin position="536"/>
        <end position="552"/>
    </location>
</feature>
<dbReference type="Pfam" id="PF02133">
    <property type="entry name" value="Transp_cyt_pur"/>
    <property type="match status" value="1"/>
</dbReference>
<feature type="transmembrane region" description="Helical" evidence="7">
    <location>
        <begin position="307"/>
        <end position="330"/>
    </location>
</feature>
<evidence type="ECO:0000313" key="9">
    <source>
        <dbReference type="Proteomes" id="UP000237144"/>
    </source>
</evidence>
<feature type="transmembrane region" description="Helical" evidence="7">
    <location>
        <begin position="99"/>
        <end position="124"/>
    </location>
</feature>
<feature type="transmembrane region" description="Helical" evidence="7">
    <location>
        <begin position="453"/>
        <end position="473"/>
    </location>
</feature>
<name>A0A2S5BAR8_9BASI</name>
<protein>
    <recommendedName>
        <fullName evidence="10">Purine-cytosine permease</fullName>
    </recommendedName>
</protein>
<evidence type="ECO:0000256" key="3">
    <source>
        <dbReference type="ARBA" id="ARBA00022448"/>
    </source>
</evidence>
<dbReference type="GO" id="GO:0005886">
    <property type="term" value="C:plasma membrane"/>
    <property type="evidence" value="ECO:0007669"/>
    <property type="project" value="TreeGrafter"/>
</dbReference>
<dbReference type="AlphaFoldDB" id="A0A2S5BAR8"/>
<evidence type="ECO:0000256" key="5">
    <source>
        <dbReference type="ARBA" id="ARBA00022989"/>
    </source>
</evidence>
<comment type="similarity">
    <text evidence="2">Belongs to the purine-cytosine permease (2.A.39) family.</text>
</comment>
<dbReference type="InterPro" id="IPR026030">
    <property type="entry name" value="Pur-cyt_permease_Fcy2/21/22"/>
</dbReference>
<evidence type="ECO:0000256" key="1">
    <source>
        <dbReference type="ARBA" id="ARBA00004141"/>
    </source>
</evidence>
<evidence type="ECO:0000256" key="6">
    <source>
        <dbReference type="ARBA" id="ARBA00023136"/>
    </source>
</evidence>
<reference evidence="8 9" key="1">
    <citation type="journal article" date="2018" name="Front. Microbiol.">
        <title>Prospects for Fungal Bioremediation of Acidic Radioactive Waste Sites: Characterization and Genome Sequence of Rhodotorula taiwanensis MD1149.</title>
        <authorList>
            <person name="Tkavc R."/>
            <person name="Matrosova V.Y."/>
            <person name="Grichenko O.E."/>
            <person name="Gostincar C."/>
            <person name="Volpe R.P."/>
            <person name="Klimenkova P."/>
            <person name="Gaidamakova E.K."/>
            <person name="Zhou C.E."/>
            <person name="Stewart B.J."/>
            <person name="Lyman M.G."/>
            <person name="Malfatti S.A."/>
            <person name="Rubinfeld B."/>
            <person name="Courtot M."/>
            <person name="Singh J."/>
            <person name="Dalgard C.L."/>
            <person name="Hamilton T."/>
            <person name="Frey K.G."/>
            <person name="Gunde-Cimerman N."/>
            <person name="Dugan L."/>
            <person name="Daly M.J."/>
        </authorList>
    </citation>
    <scope>NUCLEOTIDE SEQUENCE [LARGE SCALE GENOMIC DNA]</scope>
    <source>
        <strain evidence="8 9">MD1149</strain>
    </source>
</reference>
<evidence type="ECO:0000313" key="8">
    <source>
        <dbReference type="EMBL" id="POY73821.1"/>
    </source>
</evidence>
<dbReference type="Gene3D" id="1.10.4160.10">
    <property type="entry name" value="Hydantoin permease"/>
    <property type="match status" value="1"/>
</dbReference>
<gene>
    <name evidence="8" type="ORF">BMF94_3362</name>
</gene>